<proteinExistence type="predicted"/>
<keyword evidence="1" id="KW-0472">Membrane</keyword>
<dbReference type="Pfam" id="PF09954">
    <property type="entry name" value="DUF2188"/>
    <property type="match status" value="1"/>
</dbReference>
<keyword evidence="1" id="KW-1133">Transmembrane helix</keyword>
<dbReference type="InterPro" id="IPR018691">
    <property type="entry name" value="DUF2188"/>
</dbReference>
<evidence type="ECO:0000256" key="1">
    <source>
        <dbReference type="SAM" id="Phobius"/>
    </source>
</evidence>
<organism evidence="2 3">
    <name type="scientific">Haloferula helveola</name>
    <dbReference type="NCBI Taxonomy" id="490095"/>
    <lineage>
        <taxon>Bacteria</taxon>
        <taxon>Pseudomonadati</taxon>
        <taxon>Verrucomicrobiota</taxon>
        <taxon>Verrucomicrobiia</taxon>
        <taxon>Verrucomicrobiales</taxon>
        <taxon>Verrucomicrobiaceae</taxon>
        <taxon>Haloferula</taxon>
    </lineage>
</organism>
<name>A0ABN6H2Z1_9BACT</name>
<gene>
    <name evidence="2" type="ORF">HAHE_19340</name>
</gene>
<keyword evidence="1" id="KW-0812">Transmembrane</keyword>
<protein>
    <submittedName>
        <fullName evidence="2">Polyhydroxyalkanoategranule-associated protein phaF</fullName>
    </submittedName>
</protein>
<dbReference type="RefSeq" id="WP_338690568.1">
    <property type="nucleotide sequence ID" value="NZ_AP024702.1"/>
</dbReference>
<dbReference type="Proteomes" id="UP001374893">
    <property type="component" value="Chromosome"/>
</dbReference>
<dbReference type="EMBL" id="AP024702">
    <property type="protein sequence ID" value="BCX48026.1"/>
    <property type="molecule type" value="Genomic_DNA"/>
</dbReference>
<feature type="transmembrane region" description="Helical" evidence="1">
    <location>
        <begin position="85"/>
        <end position="104"/>
    </location>
</feature>
<sequence length="115" mass="12826">MKHNLHIVPHEDGWAIRLSGTDKPLSIHDTQQAAIEASIDVAEDDECNVVVHRRDGTFRNVIRYEAIERRLADEDKNRLLGASPLVWGVFAAGALAGLAAILITRPPAQLRRWLD</sequence>
<evidence type="ECO:0000313" key="3">
    <source>
        <dbReference type="Proteomes" id="UP001374893"/>
    </source>
</evidence>
<evidence type="ECO:0000313" key="2">
    <source>
        <dbReference type="EMBL" id="BCX48026.1"/>
    </source>
</evidence>
<accession>A0ABN6H2Z1</accession>
<reference evidence="2 3" key="1">
    <citation type="submission" date="2021-06" db="EMBL/GenBank/DDBJ databases">
        <title>Complete genome of Haloferula helveola possessing various polysaccharide degrading enzymes.</title>
        <authorList>
            <person name="Takami H."/>
            <person name="Huang C."/>
            <person name="Hamasaki K."/>
        </authorList>
    </citation>
    <scope>NUCLEOTIDE SEQUENCE [LARGE SCALE GENOMIC DNA]</scope>
    <source>
        <strain evidence="2 3">CN-1</strain>
    </source>
</reference>
<keyword evidence="3" id="KW-1185">Reference proteome</keyword>